<protein>
    <submittedName>
        <fullName evidence="2">Uncharacterized protein</fullName>
    </submittedName>
</protein>
<dbReference type="WBParaSite" id="jg9839">
    <property type="protein sequence ID" value="jg9839"/>
    <property type="gene ID" value="jg9839"/>
</dbReference>
<keyword evidence="1" id="KW-1185">Reference proteome</keyword>
<evidence type="ECO:0000313" key="1">
    <source>
        <dbReference type="Proteomes" id="UP000887574"/>
    </source>
</evidence>
<proteinExistence type="predicted"/>
<evidence type="ECO:0000313" key="2">
    <source>
        <dbReference type="WBParaSite" id="jg9839"/>
    </source>
</evidence>
<sequence length="88" mass="9824">MEKEFGGRILGFGRKNYGLCGACQEKGLCFPHVLFKEADDEEDSNKSDMNQAPDDQNEVCAYEFGIKLTREDVDCLEPGNCLKGEVIN</sequence>
<accession>A0A915EWR9</accession>
<dbReference type="AlphaFoldDB" id="A0A915EWR9"/>
<dbReference type="Proteomes" id="UP000887574">
    <property type="component" value="Unplaced"/>
</dbReference>
<reference evidence="2" key="1">
    <citation type="submission" date="2022-11" db="UniProtKB">
        <authorList>
            <consortium name="WormBaseParasite"/>
        </authorList>
    </citation>
    <scope>IDENTIFICATION</scope>
</reference>
<dbReference type="Gene3D" id="3.40.395.10">
    <property type="entry name" value="Adenoviral Proteinase, Chain A"/>
    <property type="match status" value="1"/>
</dbReference>
<name>A0A915EWR9_9BILA</name>
<organism evidence="1 2">
    <name type="scientific">Ditylenchus dipsaci</name>
    <dbReference type="NCBI Taxonomy" id="166011"/>
    <lineage>
        <taxon>Eukaryota</taxon>
        <taxon>Metazoa</taxon>
        <taxon>Ecdysozoa</taxon>
        <taxon>Nematoda</taxon>
        <taxon>Chromadorea</taxon>
        <taxon>Rhabditida</taxon>
        <taxon>Tylenchina</taxon>
        <taxon>Tylenchomorpha</taxon>
        <taxon>Sphaerularioidea</taxon>
        <taxon>Anguinidae</taxon>
        <taxon>Anguininae</taxon>
        <taxon>Ditylenchus</taxon>
    </lineage>
</organism>